<protein>
    <recommendedName>
        <fullName evidence="3">Fascin domain-containing protein</fullName>
    </recommendedName>
</protein>
<feature type="non-terminal residue" evidence="1">
    <location>
        <position position="1"/>
    </location>
</feature>
<proteinExistence type="predicted"/>
<dbReference type="InterPro" id="IPR010431">
    <property type="entry name" value="Fascin"/>
</dbReference>
<name>A0A8S3GV93_9BILA</name>
<evidence type="ECO:0000313" key="2">
    <source>
        <dbReference type="Proteomes" id="UP000681967"/>
    </source>
</evidence>
<dbReference type="Gene3D" id="2.80.10.50">
    <property type="match status" value="1"/>
</dbReference>
<dbReference type="PANTHER" id="PTHR10551">
    <property type="entry name" value="FASCIN"/>
    <property type="match status" value="1"/>
</dbReference>
<dbReference type="EMBL" id="CAJOBH010282728">
    <property type="protein sequence ID" value="CAF5172264.1"/>
    <property type="molecule type" value="Genomic_DNA"/>
</dbReference>
<accession>A0A8S3GV93</accession>
<dbReference type="GO" id="GO:0016477">
    <property type="term" value="P:cell migration"/>
    <property type="evidence" value="ECO:0007669"/>
    <property type="project" value="TreeGrafter"/>
</dbReference>
<dbReference type="PANTHER" id="PTHR10551:SF9">
    <property type="entry name" value="FASCIN-2"/>
    <property type="match status" value="1"/>
</dbReference>
<dbReference type="GO" id="GO:0015629">
    <property type="term" value="C:actin cytoskeleton"/>
    <property type="evidence" value="ECO:0007669"/>
    <property type="project" value="TreeGrafter"/>
</dbReference>
<dbReference type="Proteomes" id="UP000681967">
    <property type="component" value="Unassembled WGS sequence"/>
</dbReference>
<dbReference type="GO" id="GO:0007163">
    <property type="term" value="P:establishment or maintenance of cell polarity"/>
    <property type="evidence" value="ECO:0007669"/>
    <property type="project" value="TreeGrafter"/>
</dbReference>
<evidence type="ECO:0000313" key="1">
    <source>
        <dbReference type="EMBL" id="CAF5172264.1"/>
    </source>
</evidence>
<dbReference type="AlphaFoldDB" id="A0A8S3GV93"/>
<dbReference type="CDD" id="cd00257">
    <property type="entry name" value="beta-trefoil_FSCN-like"/>
    <property type="match status" value="1"/>
</dbReference>
<organism evidence="1 2">
    <name type="scientific">Rotaria magnacalcarata</name>
    <dbReference type="NCBI Taxonomy" id="392030"/>
    <lineage>
        <taxon>Eukaryota</taxon>
        <taxon>Metazoa</taxon>
        <taxon>Spiralia</taxon>
        <taxon>Gnathifera</taxon>
        <taxon>Rotifera</taxon>
        <taxon>Eurotatoria</taxon>
        <taxon>Bdelloidea</taxon>
        <taxon>Philodinida</taxon>
        <taxon>Philodinidae</taxon>
        <taxon>Rotaria</taxon>
    </lineage>
</organism>
<dbReference type="InterPro" id="IPR008999">
    <property type="entry name" value="Actin-crosslinking"/>
</dbReference>
<sequence>ALKSHANGKYVCAENSGDGPLIANRSQVSSWETFTLVNRGDGKVALVAVNGKYVCADNFGNSELVANRTSVDSWETFDLVPQWFYRVDSF</sequence>
<dbReference type="GO" id="GO:0051017">
    <property type="term" value="P:actin filament bundle assembly"/>
    <property type="evidence" value="ECO:0007669"/>
    <property type="project" value="TreeGrafter"/>
</dbReference>
<dbReference type="GO" id="GO:0051015">
    <property type="term" value="F:actin filament binding"/>
    <property type="evidence" value="ECO:0007669"/>
    <property type="project" value="InterPro"/>
</dbReference>
<dbReference type="SUPFAM" id="SSF50405">
    <property type="entry name" value="Actin-crosslinking proteins"/>
    <property type="match status" value="1"/>
</dbReference>
<dbReference type="GO" id="GO:0005737">
    <property type="term" value="C:cytoplasm"/>
    <property type="evidence" value="ECO:0007669"/>
    <property type="project" value="TreeGrafter"/>
</dbReference>
<gene>
    <name evidence="1" type="ORF">BYL167_LOCUS77536</name>
</gene>
<comment type="caution">
    <text evidence="1">The sequence shown here is derived from an EMBL/GenBank/DDBJ whole genome shotgun (WGS) entry which is preliminary data.</text>
</comment>
<evidence type="ECO:0008006" key="3">
    <source>
        <dbReference type="Google" id="ProtNLM"/>
    </source>
</evidence>
<reference evidence="1" key="1">
    <citation type="submission" date="2021-02" db="EMBL/GenBank/DDBJ databases">
        <authorList>
            <person name="Nowell W R."/>
        </authorList>
    </citation>
    <scope>NUCLEOTIDE SEQUENCE</scope>
</reference>